<evidence type="ECO:0000313" key="1">
    <source>
        <dbReference type="EMBL" id="KAG5441060.1"/>
    </source>
</evidence>
<sequence>MLLPDHCNRRVLQYQSGHRCLPVTQAISVSDTTVQLAAPVQKNVRRFDRKLSAKIRL</sequence>
<reference evidence="1 2" key="2">
    <citation type="journal article" date="2021" name="Genomics">
        <title>High-quality reference genome for Clonorchis sinensis.</title>
        <authorList>
            <person name="Young N.D."/>
            <person name="Stroehlein A.J."/>
            <person name="Kinkar L."/>
            <person name="Wang T."/>
            <person name="Sohn W.M."/>
            <person name="Chang B.C.H."/>
            <person name="Kaur P."/>
            <person name="Weisz D."/>
            <person name="Dudchenko O."/>
            <person name="Aiden E.L."/>
            <person name="Korhonen P.K."/>
            <person name="Gasser R.B."/>
        </authorList>
    </citation>
    <scope>NUCLEOTIDE SEQUENCE [LARGE SCALE GENOMIC DNA]</scope>
    <source>
        <strain evidence="1">Cs-k2</strain>
    </source>
</reference>
<evidence type="ECO:0000313" key="2">
    <source>
        <dbReference type="Proteomes" id="UP000286415"/>
    </source>
</evidence>
<gene>
    <name evidence="1" type="ORF">CSKR_202072</name>
</gene>
<comment type="caution">
    <text evidence="1">The sequence shown here is derived from an EMBL/GenBank/DDBJ whole genome shotgun (WGS) entry which is preliminary data.</text>
</comment>
<dbReference type="EMBL" id="NIRI02000077">
    <property type="protein sequence ID" value="KAG5441060.1"/>
    <property type="molecule type" value="Genomic_DNA"/>
</dbReference>
<dbReference type="Proteomes" id="UP000286415">
    <property type="component" value="Unassembled WGS sequence"/>
</dbReference>
<proteinExistence type="predicted"/>
<organism evidence="1 2">
    <name type="scientific">Clonorchis sinensis</name>
    <name type="common">Chinese liver fluke</name>
    <dbReference type="NCBI Taxonomy" id="79923"/>
    <lineage>
        <taxon>Eukaryota</taxon>
        <taxon>Metazoa</taxon>
        <taxon>Spiralia</taxon>
        <taxon>Lophotrochozoa</taxon>
        <taxon>Platyhelminthes</taxon>
        <taxon>Trematoda</taxon>
        <taxon>Digenea</taxon>
        <taxon>Opisthorchiida</taxon>
        <taxon>Opisthorchiata</taxon>
        <taxon>Opisthorchiidae</taxon>
        <taxon>Clonorchis</taxon>
    </lineage>
</organism>
<reference evidence="1 2" key="1">
    <citation type="journal article" date="2018" name="Biotechnol. Adv.">
        <title>Improved genomic resources and new bioinformatic workflow for the carcinogenic parasite Clonorchis sinensis: Biotechnological implications.</title>
        <authorList>
            <person name="Wang D."/>
            <person name="Korhonen P.K."/>
            <person name="Gasser R.B."/>
            <person name="Young N.D."/>
        </authorList>
    </citation>
    <scope>NUCLEOTIDE SEQUENCE [LARGE SCALE GENOMIC DNA]</scope>
    <source>
        <strain evidence="1">Cs-k2</strain>
    </source>
</reference>
<keyword evidence="2" id="KW-1185">Reference proteome</keyword>
<dbReference type="AlphaFoldDB" id="A0A8T1LV66"/>
<name>A0A8T1LV66_CLOSI</name>
<accession>A0A8T1LV66</accession>
<protein>
    <submittedName>
        <fullName evidence="1">Uncharacterized protein</fullName>
    </submittedName>
</protein>